<comment type="pathway">
    <text evidence="1">Glycolipid biosynthesis; glycosylphosphatidylinositol-anchor biosynthesis.</text>
</comment>
<dbReference type="GO" id="GO:0042765">
    <property type="term" value="C:GPI-anchor transamidase complex"/>
    <property type="evidence" value="ECO:0007669"/>
    <property type="project" value="InterPro"/>
</dbReference>
<reference evidence="5" key="1">
    <citation type="submission" date="2019-06" db="EMBL/GenBank/DDBJ databases">
        <authorList>
            <person name="Zheng W."/>
        </authorList>
    </citation>
    <scope>NUCLEOTIDE SEQUENCE</scope>
    <source>
        <strain evidence="5">QDHG01</strain>
    </source>
</reference>
<dbReference type="PRINTS" id="PR00776">
    <property type="entry name" value="HEMOGLOBNASE"/>
</dbReference>
<evidence type="ECO:0000256" key="3">
    <source>
        <dbReference type="ARBA" id="ARBA00022502"/>
    </source>
</evidence>
<dbReference type="GO" id="GO:0006508">
    <property type="term" value="P:proteolysis"/>
    <property type="evidence" value="ECO:0007669"/>
    <property type="project" value="InterPro"/>
</dbReference>
<dbReference type="InterPro" id="IPR001096">
    <property type="entry name" value="Peptidase_C13"/>
</dbReference>
<dbReference type="GO" id="GO:0016255">
    <property type="term" value="P:attachment of GPI anchor to protein"/>
    <property type="evidence" value="ECO:0007669"/>
    <property type="project" value="InterPro"/>
</dbReference>
<dbReference type="GO" id="GO:0003923">
    <property type="term" value="F:GPI-anchor transamidase activity"/>
    <property type="evidence" value="ECO:0007669"/>
    <property type="project" value="InterPro"/>
</dbReference>
<sequence length="300" mass="35077">MILGKGDQTDNVFYILLSSSKFYFNYRHTGNTISIYHHLKKMGVTDDRIILMLPENHACNPRNAFPGTLHFEIDTRENLYCDDIEIDYKGDDLTYETILNLIRGRYDQGFPQSKRLQGNNKAKLFIYMNGHGGENFFKIQDTEVVHSEDFAKVFNEMAEKDMYEEVLLLLDTCEAMSLFDQVDAPNIIMVGTSITGQHALSYQTDGQINTYLNDRFTYHFYQYLKQWNGDKKSGKVKLSEFPTLFTFEKLQSDLRIKSTHKTRTLDQIYLNEYIPLKPLKMDSERVQRFNLSDIDSSLFF</sequence>
<comment type="caution">
    <text evidence="5">The sequence shown here is derived from an EMBL/GenBank/DDBJ whole genome shotgun (WGS) entry which is preliminary data.</text>
</comment>
<accession>A0A8J8SZH1</accession>
<dbReference type="Pfam" id="PF01650">
    <property type="entry name" value="Peptidase_C13"/>
    <property type="match status" value="1"/>
</dbReference>
<evidence type="ECO:0000256" key="1">
    <source>
        <dbReference type="ARBA" id="ARBA00004687"/>
    </source>
</evidence>
<proteinExistence type="inferred from homology"/>
<dbReference type="PANTHER" id="PTHR48067">
    <property type="entry name" value="GPI-ANCHOR TRANSAMIDASE"/>
    <property type="match status" value="1"/>
</dbReference>
<dbReference type="Gene3D" id="3.40.50.1460">
    <property type="match status" value="1"/>
</dbReference>
<evidence type="ECO:0000256" key="2">
    <source>
        <dbReference type="ARBA" id="ARBA00009941"/>
    </source>
</evidence>
<dbReference type="UniPathway" id="UPA00196"/>
<comment type="similarity">
    <text evidence="2">Belongs to the peptidase C13 family.</text>
</comment>
<protein>
    <submittedName>
        <fullName evidence="5">Uncharacterized protein</fullName>
    </submittedName>
</protein>
<gene>
    <name evidence="5" type="ORF">FGO68_gene15958</name>
</gene>
<keyword evidence="4" id="KW-0732">Signal</keyword>
<keyword evidence="6" id="KW-1185">Reference proteome</keyword>
<evidence type="ECO:0000313" key="5">
    <source>
        <dbReference type="EMBL" id="TNV76607.1"/>
    </source>
</evidence>
<evidence type="ECO:0000256" key="4">
    <source>
        <dbReference type="ARBA" id="ARBA00022729"/>
    </source>
</evidence>
<organism evidence="5 6">
    <name type="scientific">Halteria grandinella</name>
    <dbReference type="NCBI Taxonomy" id="5974"/>
    <lineage>
        <taxon>Eukaryota</taxon>
        <taxon>Sar</taxon>
        <taxon>Alveolata</taxon>
        <taxon>Ciliophora</taxon>
        <taxon>Intramacronucleata</taxon>
        <taxon>Spirotrichea</taxon>
        <taxon>Stichotrichia</taxon>
        <taxon>Sporadotrichida</taxon>
        <taxon>Halteriidae</taxon>
        <taxon>Halteria</taxon>
    </lineage>
</organism>
<dbReference type="AlphaFoldDB" id="A0A8J8SZH1"/>
<dbReference type="Proteomes" id="UP000785679">
    <property type="component" value="Unassembled WGS sequence"/>
</dbReference>
<dbReference type="GO" id="GO:0006506">
    <property type="term" value="P:GPI anchor biosynthetic process"/>
    <property type="evidence" value="ECO:0007669"/>
    <property type="project" value="UniProtKB-UniPathway"/>
</dbReference>
<dbReference type="PANTHER" id="PTHR48067:SF1">
    <property type="entry name" value="GPI-ANCHOR TRANSAMIDASE"/>
    <property type="match status" value="1"/>
</dbReference>
<name>A0A8J8SZH1_HALGN</name>
<keyword evidence="3" id="KW-0337">GPI-anchor biosynthesis</keyword>
<evidence type="ECO:0000313" key="6">
    <source>
        <dbReference type="Proteomes" id="UP000785679"/>
    </source>
</evidence>
<dbReference type="OrthoDB" id="192611at2759"/>
<dbReference type="InterPro" id="IPR028361">
    <property type="entry name" value="GPI_transamidase"/>
</dbReference>
<dbReference type="EMBL" id="RRYP01013263">
    <property type="protein sequence ID" value="TNV76607.1"/>
    <property type="molecule type" value="Genomic_DNA"/>
</dbReference>